<dbReference type="AlphaFoldDB" id="A0A9Q1FHQ6"/>
<sequence>MLRGLFMFLRYTMTVQDPSVHRVTSTYSLFNVRGRLLSFNLSNANRSRHENIGIFGRKRGEKKRVQTLWSGYVGPVQGVDDARVIFPKGQVLDEVSHVDLPERRSGSVSLPTPFGATARRGKKENVCM</sequence>
<accession>A0A9Q1FHQ6</accession>
<gene>
    <name evidence="1" type="ORF">SKAU_G00153900</name>
</gene>
<protein>
    <submittedName>
        <fullName evidence="1">Uncharacterized protein</fullName>
    </submittedName>
</protein>
<dbReference type="EMBL" id="JAINUF010000005">
    <property type="protein sequence ID" value="KAJ8358865.1"/>
    <property type="molecule type" value="Genomic_DNA"/>
</dbReference>
<comment type="caution">
    <text evidence="1">The sequence shown here is derived from an EMBL/GenBank/DDBJ whole genome shotgun (WGS) entry which is preliminary data.</text>
</comment>
<dbReference type="Proteomes" id="UP001152622">
    <property type="component" value="Chromosome 5"/>
</dbReference>
<evidence type="ECO:0000313" key="2">
    <source>
        <dbReference type="Proteomes" id="UP001152622"/>
    </source>
</evidence>
<name>A0A9Q1FHQ6_SYNKA</name>
<reference evidence="1" key="1">
    <citation type="journal article" date="2023" name="Science">
        <title>Genome structures resolve the early diversification of teleost fishes.</title>
        <authorList>
            <person name="Parey E."/>
            <person name="Louis A."/>
            <person name="Montfort J."/>
            <person name="Bouchez O."/>
            <person name="Roques C."/>
            <person name="Iampietro C."/>
            <person name="Lluch J."/>
            <person name="Castinel A."/>
            <person name="Donnadieu C."/>
            <person name="Desvignes T."/>
            <person name="Floi Bucao C."/>
            <person name="Jouanno E."/>
            <person name="Wen M."/>
            <person name="Mejri S."/>
            <person name="Dirks R."/>
            <person name="Jansen H."/>
            <person name="Henkel C."/>
            <person name="Chen W.J."/>
            <person name="Zahm M."/>
            <person name="Cabau C."/>
            <person name="Klopp C."/>
            <person name="Thompson A.W."/>
            <person name="Robinson-Rechavi M."/>
            <person name="Braasch I."/>
            <person name="Lecointre G."/>
            <person name="Bobe J."/>
            <person name="Postlethwait J.H."/>
            <person name="Berthelot C."/>
            <person name="Roest Crollius H."/>
            <person name="Guiguen Y."/>
        </authorList>
    </citation>
    <scope>NUCLEOTIDE SEQUENCE</scope>
    <source>
        <strain evidence="1">WJC10195</strain>
    </source>
</reference>
<proteinExistence type="predicted"/>
<keyword evidence="2" id="KW-1185">Reference proteome</keyword>
<evidence type="ECO:0000313" key="1">
    <source>
        <dbReference type="EMBL" id="KAJ8358865.1"/>
    </source>
</evidence>
<organism evidence="1 2">
    <name type="scientific">Synaphobranchus kaupii</name>
    <name type="common">Kaup's arrowtooth eel</name>
    <dbReference type="NCBI Taxonomy" id="118154"/>
    <lineage>
        <taxon>Eukaryota</taxon>
        <taxon>Metazoa</taxon>
        <taxon>Chordata</taxon>
        <taxon>Craniata</taxon>
        <taxon>Vertebrata</taxon>
        <taxon>Euteleostomi</taxon>
        <taxon>Actinopterygii</taxon>
        <taxon>Neopterygii</taxon>
        <taxon>Teleostei</taxon>
        <taxon>Anguilliformes</taxon>
        <taxon>Synaphobranchidae</taxon>
        <taxon>Synaphobranchus</taxon>
    </lineage>
</organism>